<evidence type="ECO:0000259" key="8">
    <source>
        <dbReference type="PROSITE" id="PS50109"/>
    </source>
</evidence>
<evidence type="ECO:0000256" key="6">
    <source>
        <dbReference type="ARBA" id="ARBA00023012"/>
    </source>
</evidence>
<dbReference type="SUPFAM" id="SSF47384">
    <property type="entry name" value="Homodimeric domain of signal transducing histidine kinase"/>
    <property type="match status" value="1"/>
</dbReference>
<dbReference type="PROSITE" id="PS50109">
    <property type="entry name" value="HIS_KIN"/>
    <property type="match status" value="1"/>
</dbReference>
<dbReference type="RefSeq" id="WP_023570996.1">
    <property type="nucleotide sequence ID" value="NZ_AVBI01000016.1"/>
</dbReference>
<dbReference type="InterPro" id="IPR036097">
    <property type="entry name" value="HisK_dim/P_sf"/>
</dbReference>
<gene>
    <name evidence="9" type="ORF">IP98_02581</name>
</gene>
<dbReference type="InterPro" id="IPR005467">
    <property type="entry name" value="His_kinase_dom"/>
</dbReference>
<comment type="caution">
    <text evidence="9">The sequence shown here is derived from an EMBL/GenBank/DDBJ whole genome shotgun (WGS) entry which is preliminary data.</text>
</comment>
<dbReference type="InterPro" id="IPR004358">
    <property type="entry name" value="Sig_transdc_His_kin-like_C"/>
</dbReference>
<dbReference type="SMART" id="SM00387">
    <property type="entry name" value="HATPase_c"/>
    <property type="match status" value="1"/>
</dbReference>
<protein>
    <recommendedName>
        <fullName evidence="2">histidine kinase</fullName>
        <ecNumber evidence="2">2.7.13.3</ecNumber>
    </recommendedName>
</protein>
<dbReference type="Proteomes" id="UP000319848">
    <property type="component" value="Unassembled WGS sequence"/>
</dbReference>
<evidence type="ECO:0000256" key="3">
    <source>
        <dbReference type="ARBA" id="ARBA00022553"/>
    </source>
</evidence>
<dbReference type="STRING" id="1341154.FCR2A7T_18760"/>
<keyword evidence="6" id="KW-0902">Two-component regulatory system</keyword>
<accession>V6S004</accession>
<dbReference type="EMBL" id="VLKQ01000013">
    <property type="protein sequence ID" value="TWI09225.1"/>
    <property type="molecule type" value="Genomic_DNA"/>
</dbReference>
<feature type="transmembrane region" description="Helical" evidence="7">
    <location>
        <begin position="12"/>
        <end position="35"/>
    </location>
</feature>
<keyword evidence="7" id="KW-1133">Transmembrane helix</keyword>
<dbReference type="Pfam" id="PF00512">
    <property type="entry name" value="HisKA"/>
    <property type="match status" value="1"/>
</dbReference>
<keyword evidence="7" id="KW-0812">Transmembrane</keyword>
<dbReference type="PROSITE" id="PS51257">
    <property type="entry name" value="PROKAR_LIPOPROTEIN"/>
    <property type="match status" value="1"/>
</dbReference>
<keyword evidence="7" id="KW-0472">Membrane</keyword>
<dbReference type="CDD" id="cd00075">
    <property type="entry name" value="HATPase"/>
    <property type="match status" value="1"/>
</dbReference>
<organism evidence="9 10">
    <name type="scientific">Flavobacterium cauense R2A-7</name>
    <dbReference type="NCBI Taxonomy" id="1341154"/>
    <lineage>
        <taxon>Bacteria</taxon>
        <taxon>Pseudomonadati</taxon>
        <taxon>Bacteroidota</taxon>
        <taxon>Flavobacteriia</taxon>
        <taxon>Flavobacteriales</taxon>
        <taxon>Flavobacteriaceae</taxon>
        <taxon>Flavobacterium</taxon>
    </lineage>
</organism>
<evidence type="ECO:0000256" key="7">
    <source>
        <dbReference type="SAM" id="Phobius"/>
    </source>
</evidence>
<evidence type="ECO:0000256" key="2">
    <source>
        <dbReference type="ARBA" id="ARBA00012438"/>
    </source>
</evidence>
<dbReference type="InterPro" id="IPR003661">
    <property type="entry name" value="HisK_dim/P_dom"/>
</dbReference>
<dbReference type="OrthoDB" id="9781208at2"/>
<dbReference type="Gene3D" id="1.10.287.130">
    <property type="match status" value="1"/>
</dbReference>
<dbReference type="CDD" id="cd00082">
    <property type="entry name" value="HisKA"/>
    <property type="match status" value="1"/>
</dbReference>
<dbReference type="SMART" id="SM00388">
    <property type="entry name" value="HisKA"/>
    <property type="match status" value="1"/>
</dbReference>
<name>V6S004_9FLAO</name>
<dbReference type="GO" id="GO:0000155">
    <property type="term" value="F:phosphorelay sensor kinase activity"/>
    <property type="evidence" value="ECO:0007669"/>
    <property type="project" value="InterPro"/>
</dbReference>
<keyword evidence="5" id="KW-0418">Kinase</keyword>
<comment type="catalytic activity">
    <reaction evidence="1">
        <text>ATP + protein L-histidine = ADP + protein N-phospho-L-histidine.</text>
        <dbReference type="EC" id="2.7.13.3"/>
    </reaction>
</comment>
<proteinExistence type="predicted"/>
<keyword evidence="4" id="KW-0808">Transferase</keyword>
<keyword evidence="3" id="KW-0597">Phosphoprotein</keyword>
<sequence length="474" mass="54711">MNKREIIEKLKLPNVFVLLFIVFVSCALLIVINYYTIRTLSVNRAYISGESYYSKGQKEAVRHLIAYLYTKDENLWASFQEELKIPKGDAIARKAMLNNEDPKIIKQGLRAGGNNEKDFDNMIWMFKNFHNVPFFKKAIDEWEKGDRLIEQLQVIGNEVHQKVQSTGLDSEAKKEMLLRISNLSDVLTKTEKNYSDSLNEGTRKIESYLVYTNVFFILIIICSVSLYYFIMIKKLILSKKETEVHNENLTIANRELDKFVYSASHDLRSPITSLKGLIEIAWEENNPEQLKEYLQLMHQSLTKQDQFISDIIDYSRNKRKQLSIETVSLNKLIDDCISQHQHIKNAETINIKKNIALDEISTDCLRLKIILNNLISNAIKYSDPEKKKKHIIIKAYEDNGFCKIEIEDNGIGIKDEFSIKIFEMFFVTNNNMGSGLGLYIAKEAAENLNGNITVTSETNVGSTFTVTLPKYYEI</sequence>
<evidence type="ECO:0000256" key="5">
    <source>
        <dbReference type="ARBA" id="ARBA00022777"/>
    </source>
</evidence>
<evidence type="ECO:0000256" key="4">
    <source>
        <dbReference type="ARBA" id="ARBA00022679"/>
    </source>
</evidence>
<dbReference type="InterPro" id="IPR003594">
    <property type="entry name" value="HATPase_dom"/>
</dbReference>
<dbReference type="Gene3D" id="3.30.565.10">
    <property type="entry name" value="Histidine kinase-like ATPase, C-terminal domain"/>
    <property type="match status" value="1"/>
</dbReference>
<reference evidence="9 10" key="1">
    <citation type="journal article" date="2015" name="Stand. Genomic Sci.">
        <title>Genomic Encyclopedia of Bacterial and Archaeal Type Strains, Phase III: the genomes of soil and plant-associated and newly described type strains.</title>
        <authorList>
            <person name="Whitman W.B."/>
            <person name="Woyke T."/>
            <person name="Klenk H.P."/>
            <person name="Zhou Y."/>
            <person name="Lilburn T.G."/>
            <person name="Beck B.J."/>
            <person name="De Vos P."/>
            <person name="Vandamme P."/>
            <person name="Eisen J.A."/>
            <person name="Garrity G."/>
            <person name="Hugenholtz P."/>
            <person name="Kyrpides N.C."/>
        </authorList>
    </citation>
    <scope>NUCLEOTIDE SEQUENCE [LARGE SCALE GENOMIC DNA]</scope>
    <source>
        <strain evidence="9 10">CGMCC 1.7270</strain>
    </source>
</reference>
<evidence type="ECO:0000313" key="9">
    <source>
        <dbReference type="EMBL" id="TWI09225.1"/>
    </source>
</evidence>
<evidence type="ECO:0000313" key="10">
    <source>
        <dbReference type="Proteomes" id="UP000319848"/>
    </source>
</evidence>
<dbReference type="SUPFAM" id="SSF55874">
    <property type="entry name" value="ATPase domain of HSP90 chaperone/DNA topoisomerase II/histidine kinase"/>
    <property type="match status" value="1"/>
</dbReference>
<dbReference type="PRINTS" id="PR00344">
    <property type="entry name" value="BCTRLSENSOR"/>
</dbReference>
<dbReference type="AlphaFoldDB" id="V6S004"/>
<dbReference type="Pfam" id="PF02518">
    <property type="entry name" value="HATPase_c"/>
    <property type="match status" value="1"/>
</dbReference>
<dbReference type="PANTHER" id="PTHR43711">
    <property type="entry name" value="TWO-COMPONENT HISTIDINE KINASE"/>
    <property type="match status" value="1"/>
</dbReference>
<feature type="domain" description="Histidine kinase" evidence="8">
    <location>
        <begin position="262"/>
        <end position="472"/>
    </location>
</feature>
<feature type="transmembrane region" description="Helical" evidence="7">
    <location>
        <begin position="208"/>
        <end position="230"/>
    </location>
</feature>
<evidence type="ECO:0000256" key="1">
    <source>
        <dbReference type="ARBA" id="ARBA00000085"/>
    </source>
</evidence>
<keyword evidence="10" id="KW-1185">Reference proteome</keyword>
<dbReference type="EC" id="2.7.13.3" evidence="2"/>
<dbReference type="InterPro" id="IPR036890">
    <property type="entry name" value="HATPase_C_sf"/>
</dbReference>
<dbReference type="PANTHER" id="PTHR43711:SF1">
    <property type="entry name" value="HISTIDINE KINASE 1"/>
    <property type="match status" value="1"/>
</dbReference>
<dbReference type="InterPro" id="IPR050736">
    <property type="entry name" value="Sensor_HK_Regulatory"/>
</dbReference>